<keyword evidence="2" id="KW-0184">Conjugation</keyword>
<dbReference type="InterPro" id="IPR027417">
    <property type="entry name" value="P-loop_NTPase"/>
</dbReference>
<comment type="caution">
    <text evidence="5">The sequence shown here is derived from an EMBL/GenBank/DDBJ whole genome shotgun (WGS) entry which is preliminary data.</text>
</comment>
<dbReference type="Gene3D" id="3.40.50.300">
    <property type="entry name" value="P-loop containing nucleotide triphosphate hydrolases"/>
    <property type="match status" value="2"/>
</dbReference>
<dbReference type="SUPFAM" id="SSF52540">
    <property type="entry name" value="P-loop containing nucleoside triphosphate hydrolases"/>
    <property type="match status" value="2"/>
</dbReference>
<organism evidence="5 6">
    <name type="scientific">Rhodopseudomonas rhenobacensis</name>
    <dbReference type="NCBI Taxonomy" id="87461"/>
    <lineage>
        <taxon>Bacteria</taxon>
        <taxon>Pseudomonadati</taxon>
        <taxon>Pseudomonadota</taxon>
        <taxon>Alphaproteobacteria</taxon>
        <taxon>Hyphomicrobiales</taxon>
        <taxon>Nitrobacteraceae</taxon>
        <taxon>Rhodopseudomonas</taxon>
    </lineage>
</organism>
<keyword evidence="6" id="KW-1185">Reference proteome</keyword>
<dbReference type="Pfam" id="PF03389">
    <property type="entry name" value="MobA_MobL"/>
    <property type="match status" value="1"/>
</dbReference>
<evidence type="ECO:0000313" key="6">
    <source>
        <dbReference type="Proteomes" id="UP000542353"/>
    </source>
</evidence>
<dbReference type="NCBIfam" id="NF041496">
    <property type="entry name" value="MobQ"/>
    <property type="match status" value="1"/>
</dbReference>
<feature type="compositionally biased region" description="Basic and acidic residues" evidence="3">
    <location>
        <begin position="781"/>
        <end position="798"/>
    </location>
</feature>
<name>A0A7W7Z7N0_9BRAD</name>
<evidence type="ECO:0000313" key="5">
    <source>
        <dbReference type="EMBL" id="MBB5049378.1"/>
    </source>
</evidence>
<evidence type="ECO:0000256" key="1">
    <source>
        <dbReference type="ARBA" id="ARBA00010873"/>
    </source>
</evidence>
<dbReference type="NCBIfam" id="TIGR02768">
    <property type="entry name" value="TraA_Ti"/>
    <property type="match status" value="1"/>
</dbReference>
<evidence type="ECO:0000256" key="3">
    <source>
        <dbReference type="SAM" id="MobiDB-lite"/>
    </source>
</evidence>
<dbReference type="CDD" id="cd18809">
    <property type="entry name" value="SF1_C_RecD"/>
    <property type="match status" value="1"/>
</dbReference>
<dbReference type="CDD" id="cd17933">
    <property type="entry name" value="DEXSc_RecD-like"/>
    <property type="match status" value="1"/>
</dbReference>
<comment type="similarity">
    <text evidence="1">Belongs to the MobA/MobL family.</text>
</comment>
<dbReference type="Pfam" id="PF13604">
    <property type="entry name" value="AAA_30"/>
    <property type="match status" value="1"/>
</dbReference>
<feature type="domain" description="MobA/MobL protein" evidence="4">
    <location>
        <begin position="18"/>
        <end position="216"/>
    </location>
</feature>
<dbReference type="RefSeq" id="WP_184261556.1">
    <property type="nucleotide sequence ID" value="NZ_JACHIH010000035.1"/>
</dbReference>
<dbReference type="InterPro" id="IPR005053">
    <property type="entry name" value="MobA_MobL"/>
</dbReference>
<proteinExistence type="inferred from homology"/>
<dbReference type="AlphaFoldDB" id="A0A7W7Z7N0"/>
<dbReference type="EMBL" id="JACHIH010000035">
    <property type="protein sequence ID" value="MBB5049378.1"/>
    <property type="molecule type" value="Genomic_DNA"/>
</dbReference>
<dbReference type="Gene3D" id="2.30.30.940">
    <property type="match status" value="1"/>
</dbReference>
<evidence type="ECO:0000259" key="4">
    <source>
        <dbReference type="Pfam" id="PF03389"/>
    </source>
</evidence>
<sequence length="994" mass="110224">MAIYHLHVKVIGRKSGSSAVASAAYRSGSRLRDERLDRSHDFSAKRGVVHSEVMLPENAPAAWSDRERLWNDVEAFEIRKDAQLAREVEFAIPREMTQAQGIELARDFAQSEFVDRGMIADLNVHWDIAEDGMPKPHAHVMLTMRAVNENGFGPKVRDWNRTQMVERWRERWAELANERLAELDIDARIDHRSLEAQGIALEPQSQIGASAQRIEREGLEAADRAEMHREIARGNGERIIADPSIALDAITHQQSTFTPRDMAKFAHRHSDGIDQFNAVMGAMRGAPDLVELGQDGRGEDRFTTRDMIETEQRLHRAAELMAERERHAVEDADREVALARAEQRGLALSGEQADALAHVTDGRDLGIVVGHAGTGKSAMLGVAREAWEAAGYEVRGVALSGIAAENLESGSGIASRTIASMEHGWGQGRDLLSARDVLVIDEAGMVGTCQLERVLSHAAEAGSKVVLVGDPQQLQAIEAGAAFRSIHERHGGVEIGEVRRQLENWQRDATRDLATGTTGAAIHAYDENGMVHAAPTREDARKNLIDRWDRDRQASPDRSRIILTHTNDEVRALNEGARDRMRVAGDLGEDMRVTVERGARSFASGDRVMFLQNERSLGVKNGTLGTIEHVSQQSMSVRTDDGRNVSFDLKDYNRIDHGYAATIHKAQGMTVDRTHVLATPGMDAHGSYVALSRHRDGMDLHFGRDDFAGQDRLVRTLSRDRAKDMASDYKRADPVQDYAERRGITFRERVAEIVQKLVPEKLRAIFDGLRLPADGAPGHDAVQRPERESASVEARRDSVAPSREIAEDPEAASRIARTEALKRHARAVDAIFSAENADGKAGPDQMRELTDARKAFEDVRPHGWRDAEAAYAKDPNLAREAGSGRVNRAVRALQLETEMRTDPSRRADRFVERWQKLDRTSQHQYQAGDMSGYKSTRAAMGSMAKSLERDPQLESILAGRKQQLGIQFETGRRLGAELAFNHGIGLGRGRGIGL</sequence>
<evidence type="ECO:0000256" key="2">
    <source>
        <dbReference type="ARBA" id="ARBA00022971"/>
    </source>
</evidence>
<accession>A0A7W7Z7N0</accession>
<gene>
    <name evidence="5" type="ORF">HNR60_004155</name>
</gene>
<dbReference type="NCBIfam" id="NF010464">
    <property type="entry name" value="PRK13889.1"/>
    <property type="match status" value="1"/>
</dbReference>
<dbReference type="Gene3D" id="3.30.930.30">
    <property type="match status" value="1"/>
</dbReference>
<protein>
    <submittedName>
        <fullName evidence="5">Ti-type conjugative transfer relaxase TraA</fullName>
    </submittedName>
</protein>
<dbReference type="Proteomes" id="UP000542353">
    <property type="component" value="Unassembled WGS sequence"/>
</dbReference>
<reference evidence="5 6" key="1">
    <citation type="submission" date="2020-08" db="EMBL/GenBank/DDBJ databases">
        <title>Genomic Encyclopedia of Type Strains, Phase IV (KMG-IV): sequencing the most valuable type-strain genomes for metagenomic binning, comparative biology and taxonomic classification.</title>
        <authorList>
            <person name="Goeker M."/>
        </authorList>
    </citation>
    <scope>NUCLEOTIDE SEQUENCE [LARGE SCALE GENOMIC DNA]</scope>
    <source>
        <strain evidence="5 6">DSM 12706</strain>
    </source>
</reference>
<dbReference type="InterPro" id="IPR014136">
    <property type="entry name" value="TraA_Ti"/>
</dbReference>
<feature type="region of interest" description="Disordered" evidence="3">
    <location>
        <begin position="773"/>
        <end position="811"/>
    </location>
</feature>